<proteinExistence type="predicted"/>
<dbReference type="Pfam" id="PF07087">
    <property type="entry name" value="DUF1353"/>
    <property type="match status" value="1"/>
</dbReference>
<gene>
    <name evidence="1" type="ORF">M0L20_25610</name>
</gene>
<dbReference type="Proteomes" id="UP001202180">
    <property type="component" value="Unassembled WGS sequence"/>
</dbReference>
<keyword evidence="2" id="KW-1185">Reference proteome</keyword>
<organism evidence="1 2">
    <name type="scientific">Spirosoma liriopis</name>
    <dbReference type="NCBI Taxonomy" id="2937440"/>
    <lineage>
        <taxon>Bacteria</taxon>
        <taxon>Pseudomonadati</taxon>
        <taxon>Bacteroidota</taxon>
        <taxon>Cytophagia</taxon>
        <taxon>Cytophagales</taxon>
        <taxon>Cytophagaceae</taxon>
        <taxon>Spirosoma</taxon>
    </lineage>
</organism>
<name>A0ABT0HSW4_9BACT</name>
<accession>A0ABT0HSW4</accession>
<evidence type="ECO:0000313" key="2">
    <source>
        <dbReference type="Proteomes" id="UP001202180"/>
    </source>
</evidence>
<sequence>MADMGSFSGNPITEWLTEPGADRQMKVQKEFFYIDPKGRKWVAPAGSIVNGASIPAALWSMVGSPYTGEYRRASIVHDVACDDAAVSRKEADEMFYHACLAGGCTLFEARVLYAGVRIGAAFPDVRFWTEAVAARPLAVRGRFQPTLTQESVQNTYREIAADIESRPETMTFEQLEGIVDHHLAAEVAQ</sequence>
<protein>
    <submittedName>
        <fullName evidence="1">DUF1353 domain-containing protein</fullName>
    </submittedName>
</protein>
<dbReference type="RefSeq" id="WP_248480004.1">
    <property type="nucleotide sequence ID" value="NZ_JALPRF010000007.1"/>
</dbReference>
<dbReference type="EMBL" id="JALPRF010000007">
    <property type="protein sequence ID" value="MCK8495272.1"/>
    <property type="molecule type" value="Genomic_DNA"/>
</dbReference>
<dbReference type="InterPro" id="IPR010767">
    <property type="entry name" value="Phage_CGC-2007_Cje0229"/>
</dbReference>
<reference evidence="1 2" key="1">
    <citation type="submission" date="2022-04" db="EMBL/GenBank/DDBJ databases">
        <title>Spirosoma sp. strain RP8 genome sequencing and assembly.</title>
        <authorList>
            <person name="Jung Y."/>
        </authorList>
    </citation>
    <scope>NUCLEOTIDE SEQUENCE [LARGE SCALE GENOMIC DNA]</scope>
    <source>
        <strain evidence="1 2">RP8</strain>
    </source>
</reference>
<evidence type="ECO:0000313" key="1">
    <source>
        <dbReference type="EMBL" id="MCK8495272.1"/>
    </source>
</evidence>
<comment type="caution">
    <text evidence="1">The sequence shown here is derived from an EMBL/GenBank/DDBJ whole genome shotgun (WGS) entry which is preliminary data.</text>
</comment>